<reference evidence="2 3" key="1">
    <citation type="submission" date="2019-08" db="EMBL/GenBank/DDBJ databases">
        <title>Genomes of Antarctic Bizionia species.</title>
        <authorList>
            <person name="Bowman J.P."/>
        </authorList>
    </citation>
    <scope>NUCLEOTIDE SEQUENCE [LARGE SCALE GENOMIC DNA]</scope>
    <source>
        <strain evidence="2 3">APA-1</strain>
    </source>
</reference>
<evidence type="ECO:0000313" key="3">
    <source>
        <dbReference type="Proteomes" id="UP000324358"/>
    </source>
</evidence>
<name>A0A5D0QZ77_9FLAO</name>
<evidence type="ECO:0000256" key="1">
    <source>
        <dbReference type="SAM" id="SignalP"/>
    </source>
</evidence>
<dbReference type="OrthoDB" id="1449271at2"/>
<dbReference type="AlphaFoldDB" id="A0A5D0QZ77"/>
<accession>A0A5D0QZ77</accession>
<organism evidence="2 3">
    <name type="scientific">Bizionia algoritergicola</name>
    <dbReference type="NCBI Taxonomy" id="291187"/>
    <lineage>
        <taxon>Bacteria</taxon>
        <taxon>Pseudomonadati</taxon>
        <taxon>Bacteroidota</taxon>
        <taxon>Flavobacteriia</taxon>
        <taxon>Flavobacteriales</taxon>
        <taxon>Flavobacteriaceae</taxon>
        <taxon>Bizionia</taxon>
    </lineage>
</organism>
<comment type="caution">
    <text evidence="2">The sequence shown here is derived from an EMBL/GenBank/DDBJ whole genome shotgun (WGS) entry which is preliminary data.</text>
</comment>
<gene>
    <name evidence="2" type="ORF">ES675_09050</name>
</gene>
<dbReference type="RefSeq" id="WP_148367386.1">
    <property type="nucleotide sequence ID" value="NZ_VSKL01000002.1"/>
</dbReference>
<keyword evidence="1" id="KW-0732">Signal</keyword>
<feature type="signal peptide" evidence="1">
    <location>
        <begin position="1"/>
        <end position="28"/>
    </location>
</feature>
<evidence type="ECO:0000313" key="2">
    <source>
        <dbReference type="EMBL" id="TYB73778.1"/>
    </source>
</evidence>
<dbReference type="EMBL" id="VSKL01000002">
    <property type="protein sequence ID" value="TYB73778.1"/>
    <property type="molecule type" value="Genomic_DNA"/>
</dbReference>
<protein>
    <submittedName>
        <fullName evidence="2">Uncharacterized protein</fullName>
    </submittedName>
</protein>
<keyword evidence="3" id="KW-1185">Reference proteome</keyword>
<sequence>MKNRMNMALTTVVMVCALLVVFTSSSFAQENPIYQLSDNTDSQSMSRTSTRVTSYPEDLLYDLEPSVYIKNNQIIEVTEGQAPKVVKLKDINSFNILSSDNDLFKRVEMITINITSASDLMRPFNVDNIRGFGSLKYIYLKCESSVTESQIRNFIQQADSEISIFYKIFNRS</sequence>
<proteinExistence type="predicted"/>
<dbReference type="Proteomes" id="UP000324358">
    <property type="component" value="Unassembled WGS sequence"/>
</dbReference>
<feature type="chain" id="PRO_5022891462" evidence="1">
    <location>
        <begin position="29"/>
        <end position="172"/>
    </location>
</feature>